<accession>A0ABY6J3L5</accession>
<dbReference type="RefSeq" id="WP_244841507.1">
    <property type="nucleotide sequence ID" value="NZ_CP107006.1"/>
</dbReference>
<dbReference type="Pfam" id="PF12893">
    <property type="entry name" value="Lumazine_bd_2"/>
    <property type="match status" value="1"/>
</dbReference>
<evidence type="ECO:0000313" key="2">
    <source>
        <dbReference type="EMBL" id="UYQ94264.1"/>
    </source>
</evidence>
<dbReference type="InterPro" id="IPR039437">
    <property type="entry name" value="FrzH/put_lumazine-bd"/>
</dbReference>
<keyword evidence="1" id="KW-0732">Signal</keyword>
<feature type="signal peptide" evidence="1">
    <location>
        <begin position="1"/>
        <end position="21"/>
    </location>
</feature>
<dbReference type="EMBL" id="CP107006">
    <property type="protein sequence ID" value="UYQ94264.1"/>
    <property type="molecule type" value="Genomic_DNA"/>
</dbReference>
<dbReference type="InterPro" id="IPR032710">
    <property type="entry name" value="NTF2-like_dom_sf"/>
</dbReference>
<reference evidence="2" key="1">
    <citation type="submission" date="2022-10" db="EMBL/GenBank/DDBJ databases">
        <title>Chitinophaga sp. nov., isolated from soil.</title>
        <authorList>
            <person name="Jeon C.O."/>
        </authorList>
    </citation>
    <scope>NUCLEOTIDE SEQUENCE</scope>
    <source>
        <strain evidence="2">R8</strain>
    </source>
</reference>
<dbReference type="SUPFAM" id="SSF54427">
    <property type="entry name" value="NTF2-like"/>
    <property type="match status" value="1"/>
</dbReference>
<proteinExistence type="predicted"/>
<name>A0ABY6J3L5_9BACT</name>
<dbReference type="Gene3D" id="3.10.450.50">
    <property type="match status" value="1"/>
</dbReference>
<gene>
    <name evidence="2" type="ORF">MKQ68_04055</name>
</gene>
<evidence type="ECO:0000256" key="1">
    <source>
        <dbReference type="SAM" id="SignalP"/>
    </source>
</evidence>
<feature type="chain" id="PRO_5045071706" evidence="1">
    <location>
        <begin position="22"/>
        <end position="152"/>
    </location>
</feature>
<organism evidence="2 3">
    <name type="scientific">Chitinophaga horti</name>
    <dbReference type="NCBI Taxonomy" id="2920382"/>
    <lineage>
        <taxon>Bacteria</taxon>
        <taxon>Pseudomonadati</taxon>
        <taxon>Bacteroidota</taxon>
        <taxon>Chitinophagia</taxon>
        <taxon>Chitinophagales</taxon>
        <taxon>Chitinophagaceae</taxon>
        <taxon>Chitinophaga</taxon>
    </lineage>
</organism>
<protein>
    <submittedName>
        <fullName evidence="2">Nuclear transport factor 2 family protein</fullName>
    </submittedName>
</protein>
<evidence type="ECO:0000313" key="3">
    <source>
        <dbReference type="Proteomes" id="UP001162741"/>
    </source>
</evidence>
<dbReference type="Proteomes" id="UP001162741">
    <property type="component" value="Chromosome"/>
</dbReference>
<keyword evidence="3" id="KW-1185">Reference proteome</keyword>
<sequence>MKFTLPILFVKAMLAVNSLVAQTPAQEEVKTVIQQMFEGMRKGDSAVVRGVFADKALLQTIVDRNDAPVKVSTADLGGFLKAIGTPHTDVWDERITFSQILLDGKLASVWTPYKFYLGDKLQHCGVNSFQLVKLATGWKIVHLIDTRRKNCE</sequence>